<sequence length="329" mass="36324">MGCGASKVNNTVSPETSPAATNITTSKTNSNEMVELANKFEDTTNSITLMDRPVIPSIPNSAAQLKVSSTPAGPIASQKPKPVAFEIPIDVEFFEPVKEETLNKNNTDKNNSKEVVSNIIKVSLPKLNITPVELQSKLANTEEKWKDMEKKLAYKKDLKKKTHHEKPVLTRKSKKLGSTELKEKLLLKEAQATKNRIKEMEKLQAKLQKQEEHAKQVLERKKALGRSSEDNFSHISFGGEEIKNSSELIFNLTNSLNENRTISIKSLKAKNKVGMINSTGNGETRKRSAATDSGVSSAFSLSFGSSRSGSATSNQFDFSEDNHIEEIMT</sequence>
<feature type="region of interest" description="Disordered" evidence="2">
    <location>
        <begin position="1"/>
        <end position="30"/>
    </location>
</feature>
<gene>
    <name evidence="3" type="ORF">HK099_003046</name>
</gene>
<keyword evidence="4" id="KW-1185">Reference proteome</keyword>
<name>A0AAD5TT17_9FUNG</name>
<dbReference type="Gene3D" id="6.10.280.30">
    <property type="match status" value="1"/>
</dbReference>
<protein>
    <submittedName>
        <fullName evidence="3">Uncharacterized protein</fullName>
    </submittedName>
</protein>
<feature type="non-terminal residue" evidence="3">
    <location>
        <position position="329"/>
    </location>
</feature>
<feature type="compositionally biased region" description="Polar residues" evidence="2">
    <location>
        <begin position="7"/>
        <end position="30"/>
    </location>
</feature>
<proteinExistence type="predicted"/>
<dbReference type="Proteomes" id="UP001211065">
    <property type="component" value="Unassembled WGS sequence"/>
</dbReference>
<feature type="region of interest" description="Disordered" evidence="2">
    <location>
        <begin position="304"/>
        <end position="329"/>
    </location>
</feature>
<keyword evidence="1" id="KW-0175">Coiled coil</keyword>
<accession>A0AAD5TT17</accession>
<feature type="compositionally biased region" description="Low complexity" evidence="2">
    <location>
        <begin position="304"/>
        <end position="313"/>
    </location>
</feature>
<evidence type="ECO:0000313" key="3">
    <source>
        <dbReference type="EMBL" id="KAJ3199696.1"/>
    </source>
</evidence>
<evidence type="ECO:0000313" key="4">
    <source>
        <dbReference type="Proteomes" id="UP001211065"/>
    </source>
</evidence>
<evidence type="ECO:0000256" key="1">
    <source>
        <dbReference type="SAM" id="Coils"/>
    </source>
</evidence>
<comment type="caution">
    <text evidence="3">The sequence shown here is derived from an EMBL/GenBank/DDBJ whole genome shotgun (WGS) entry which is preliminary data.</text>
</comment>
<feature type="coiled-coil region" evidence="1">
    <location>
        <begin position="183"/>
        <end position="220"/>
    </location>
</feature>
<feature type="compositionally biased region" description="Basic and acidic residues" evidence="2">
    <location>
        <begin position="320"/>
        <end position="329"/>
    </location>
</feature>
<dbReference type="EMBL" id="JADGJW010002056">
    <property type="protein sequence ID" value="KAJ3199696.1"/>
    <property type="molecule type" value="Genomic_DNA"/>
</dbReference>
<reference evidence="3" key="1">
    <citation type="submission" date="2020-05" db="EMBL/GenBank/DDBJ databases">
        <title>Phylogenomic resolution of chytrid fungi.</title>
        <authorList>
            <person name="Stajich J.E."/>
            <person name="Amses K."/>
            <person name="Simmons R."/>
            <person name="Seto K."/>
            <person name="Myers J."/>
            <person name="Bonds A."/>
            <person name="Quandt C.A."/>
            <person name="Barry K."/>
            <person name="Liu P."/>
            <person name="Grigoriev I."/>
            <person name="Longcore J.E."/>
            <person name="James T.Y."/>
        </authorList>
    </citation>
    <scope>NUCLEOTIDE SEQUENCE</scope>
    <source>
        <strain evidence="3">JEL0476</strain>
    </source>
</reference>
<organism evidence="3 4">
    <name type="scientific">Clydaea vesicula</name>
    <dbReference type="NCBI Taxonomy" id="447962"/>
    <lineage>
        <taxon>Eukaryota</taxon>
        <taxon>Fungi</taxon>
        <taxon>Fungi incertae sedis</taxon>
        <taxon>Chytridiomycota</taxon>
        <taxon>Chytridiomycota incertae sedis</taxon>
        <taxon>Chytridiomycetes</taxon>
        <taxon>Lobulomycetales</taxon>
        <taxon>Lobulomycetaceae</taxon>
        <taxon>Clydaea</taxon>
    </lineage>
</organism>
<evidence type="ECO:0000256" key="2">
    <source>
        <dbReference type="SAM" id="MobiDB-lite"/>
    </source>
</evidence>
<dbReference type="AlphaFoldDB" id="A0AAD5TT17"/>